<evidence type="ECO:0000259" key="2">
    <source>
        <dbReference type="Pfam" id="PF06812"/>
    </source>
</evidence>
<dbReference type="STRING" id="493475.GARC_4775"/>
<keyword evidence="4" id="KW-1185">Reference proteome</keyword>
<comment type="caution">
    <text evidence="3">The sequence shown here is derived from an EMBL/GenBank/DDBJ whole genome shotgun (WGS) entry which is preliminary data.</text>
</comment>
<dbReference type="PANTHER" id="PTHR37951:SF1">
    <property type="entry name" value="TYPE VI SECRETION SYSTEM COMPONENT TSSA1"/>
    <property type="match status" value="1"/>
</dbReference>
<evidence type="ECO:0000313" key="3">
    <source>
        <dbReference type="EMBL" id="GAC21712.1"/>
    </source>
</evidence>
<evidence type="ECO:0000313" key="4">
    <source>
        <dbReference type="Proteomes" id="UP000006327"/>
    </source>
</evidence>
<dbReference type="AlphaFoldDB" id="K6YU61"/>
<reference evidence="3 4" key="1">
    <citation type="journal article" date="2017" name="Antonie Van Leeuwenhoek">
        <title>Rhizobium rhizosphaerae sp. nov., a novel species isolated from rice rhizosphere.</title>
        <authorList>
            <person name="Zhao J.J."/>
            <person name="Zhang J."/>
            <person name="Zhang R.J."/>
            <person name="Zhang C.W."/>
            <person name="Yin H.Q."/>
            <person name="Zhang X.X."/>
        </authorList>
    </citation>
    <scope>NUCLEOTIDE SEQUENCE [LARGE SCALE GENOMIC DNA]</scope>
    <source>
        <strain evidence="3 4">BSs20135</strain>
    </source>
</reference>
<dbReference type="Pfam" id="PF06812">
    <property type="entry name" value="ImpA_N"/>
    <property type="match status" value="1"/>
</dbReference>
<dbReference type="PANTHER" id="PTHR37951">
    <property type="entry name" value="CYTOPLASMIC PROTEIN-RELATED"/>
    <property type="match status" value="1"/>
</dbReference>
<feature type="region of interest" description="Disordered" evidence="1">
    <location>
        <begin position="178"/>
        <end position="204"/>
    </location>
</feature>
<dbReference type="EMBL" id="BAEO01000065">
    <property type="protein sequence ID" value="GAC21712.1"/>
    <property type="molecule type" value="Genomic_DNA"/>
</dbReference>
<gene>
    <name evidence="3" type="primary">impA</name>
    <name evidence="3" type="ORF">GARC_4775</name>
</gene>
<proteinExistence type="predicted"/>
<dbReference type="Proteomes" id="UP000006327">
    <property type="component" value="Unassembled WGS sequence"/>
</dbReference>
<evidence type="ECO:0000256" key="1">
    <source>
        <dbReference type="SAM" id="MobiDB-lite"/>
    </source>
</evidence>
<dbReference type="RefSeq" id="WP_007624979.1">
    <property type="nucleotide sequence ID" value="NZ_BAEO01000065.1"/>
</dbReference>
<dbReference type="InterPro" id="IPR010657">
    <property type="entry name" value="ImpA_N"/>
</dbReference>
<protein>
    <submittedName>
        <fullName evidence="3">Type VI secretion system protein ImpA</fullName>
    </submittedName>
</protein>
<dbReference type="InterPro" id="IPR017740">
    <property type="entry name" value="TssA-like"/>
</dbReference>
<name>K6YU61_9ALTE</name>
<sequence length="276" mass="30466">MAQSALNTEGIVKFEQCLNGLSQLVKTKWQDVYPELDEDDGDPLERISALGHLSDKSFVLNTIRTLPLATSKILGNVSLQLIDKAVNPSDANKEDTPEIEISQIIGIFKEAKVEETTALFQVINQCIAHLKEINQTFIEQAGNEYNVDFDILIAEFNSVSNALKKYGNLQVEVITTTDESTDSELSDNQQIEGAAPSGGSTNFNSAEMKLTSRQDVERCFDLILTYYQEFEPSSPVPILISRANKLVNLDFLDIVKDIFPDALAQVKTLGGISDSD</sequence>
<feature type="domain" description="ImpA N-terminal" evidence="2">
    <location>
        <begin position="2"/>
        <end position="54"/>
    </location>
</feature>
<dbReference type="eggNOG" id="COG3515">
    <property type="taxonomic scope" value="Bacteria"/>
</dbReference>
<accession>K6YU61</accession>
<organism evidence="3 4">
    <name type="scientific">Paraglaciecola arctica BSs20135</name>
    <dbReference type="NCBI Taxonomy" id="493475"/>
    <lineage>
        <taxon>Bacteria</taxon>
        <taxon>Pseudomonadati</taxon>
        <taxon>Pseudomonadota</taxon>
        <taxon>Gammaproteobacteria</taxon>
        <taxon>Alteromonadales</taxon>
        <taxon>Alteromonadaceae</taxon>
        <taxon>Paraglaciecola</taxon>
    </lineage>
</organism>